<name>A0ACD5DGP8_9LACO</name>
<dbReference type="Proteomes" id="UP001149860">
    <property type="component" value="Chromosome"/>
</dbReference>
<gene>
    <name evidence="1" type="ORF">O0236_004360</name>
</gene>
<sequence>MRTFAIQAREGMLEINYSENSNQPPFRKFVITYNSDLSIGENLENIKSVLTGLPIDAGIIENSLNYDFSDTIIGINHQKIDIGLAIANLLNVPVVNMKTANEIGLENAVQQKAEYLKWHLDYYGEYSGKRNYGQEAMLTIGNGYFGLRGSFVEADADKDNYPGMYVAGVFNQLTTNINDHDVVNEDLVNLPNSQYITFGVDHQEPFKIKKEDIQDIYRSLDLRTGLLTITMHVQLATGQVLEICTKKVANMTNYHRFAVSYEVKPINFSGSLQIYTKIDGSVQNLNVDRYKDFDQKHIEIIGMSANDNQISMRGRTKTSKVEFMINSKLTSDDFDINDLVDTSTENQIISQTLSLDVEPNKAYTFEKNVSVFTSDGQHPIVEDDVRKELSASSFEDTLKDSQSFFNNVWKTSDIKISNDITSQKLTRVNIFHLMVSGSALGTGDIDASTGARGLHGEAYRGHVFWDVTFDLPFYASHYPKIAKQCLMYRYNRLNPARDYAKSEGKAGAMYPWQSGMYGDEQSQFLHLNPVSGKWDPDNSRLQRHVSISVAYDIINYVHISGDLQFMHDYGFEMLLSITKFWISMASYDKQADRYDIKEVMGPDEFHEEYPNSTDRGLTNNAYTNIMVSWLFDKVNSFINEYPDKVTDAEHKADFSNDDLNKMTDISHKLRLDVNEDGIIGQFEGYFNLSKLNFDSYRRKYGDISRIDRLLKGEGKSPDAYQVAKQADTLMAYYILPMSEVQTVLNNLGYQLPENYFTKNLQYYLNRTTHGSTLSRIVYSVLNELDGNMDQSWQLFSTALLSDYYDIQGGTTAEGIHLGVMGATLEIETRNYGGVSTDGKAVSINPHLPKLWTKLEFCQLFQGINYSFVIDRNNVSVKANADTNITVKGKNYSLTKNKVQTIKYR</sequence>
<accession>A0ACD5DGP8</accession>
<organism evidence="1 2">
    <name type="scientific">Lentilactobacillus terminaliae</name>
    <dbReference type="NCBI Taxonomy" id="3003483"/>
    <lineage>
        <taxon>Bacteria</taxon>
        <taxon>Bacillati</taxon>
        <taxon>Bacillota</taxon>
        <taxon>Bacilli</taxon>
        <taxon>Lactobacillales</taxon>
        <taxon>Lactobacillaceae</taxon>
        <taxon>Lentilactobacillus</taxon>
    </lineage>
</organism>
<evidence type="ECO:0000313" key="1">
    <source>
        <dbReference type="EMBL" id="XFD40542.1"/>
    </source>
</evidence>
<evidence type="ECO:0000313" key="2">
    <source>
        <dbReference type="Proteomes" id="UP001149860"/>
    </source>
</evidence>
<keyword evidence="2" id="KW-1185">Reference proteome</keyword>
<keyword evidence="1" id="KW-0378">Hydrolase</keyword>
<protein>
    <submittedName>
        <fullName evidence="1">Glycoside hydrolase family 65 protein</fullName>
    </submittedName>
</protein>
<proteinExistence type="predicted"/>
<reference evidence="1" key="1">
    <citation type="submission" date="2024-08" db="EMBL/GenBank/DDBJ databases">
        <title>Lentilactobacillus sp. nov., isolated from tree bark.</title>
        <authorList>
            <person name="Phuengjayaem S."/>
            <person name="Tanasupawat S."/>
        </authorList>
    </citation>
    <scope>NUCLEOTIDE SEQUENCE</scope>
    <source>
        <strain evidence="1">SPB1-3</strain>
    </source>
</reference>
<dbReference type="EMBL" id="CP168151">
    <property type="protein sequence ID" value="XFD40542.1"/>
    <property type="molecule type" value="Genomic_DNA"/>
</dbReference>